<comment type="similarity">
    <text evidence="1">Belongs to the WrbA family.</text>
</comment>
<organism evidence="5 6">
    <name type="scientific">Psychrosphaera haliotis</name>
    <dbReference type="NCBI Taxonomy" id="555083"/>
    <lineage>
        <taxon>Bacteria</taxon>
        <taxon>Pseudomonadati</taxon>
        <taxon>Pseudomonadota</taxon>
        <taxon>Gammaproteobacteria</taxon>
        <taxon>Alteromonadales</taxon>
        <taxon>Pseudoalteromonadaceae</taxon>
        <taxon>Psychrosphaera</taxon>
    </lineage>
</organism>
<dbReference type="SUPFAM" id="SSF52218">
    <property type="entry name" value="Flavoproteins"/>
    <property type="match status" value="1"/>
</dbReference>
<dbReference type="PANTHER" id="PTHR30546:SF23">
    <property type="entry name" value="FLAVOPROTEIN-LIKE PROTEIN YCP4-RELATED"/>
    <property type="match status" value="1"/>
</dbReference>
<evidence type="ECO:0000256" key="3">
    <source>
        <dbReference type="ARBA" id="ARBA00022643"/>
    </source>
</evidence>
<gene>
    <name evidence="5" type="ORF">GNP35_04715</name>
</gene>
<evidence type="ECO:0000256" key="1">
    <source>
        <dbReference type="ARBA" id="ARBA00006961"/>
    </source>
</evidence>
<name>A0A6N8F8V7_9GAMM</name>
<dbReference type="OrthoDB" id="9801479at2"/>
<dbReference type="InterPro" id="IPR029039">
    <property type="entry name" value="Flavoprotein-like_sf"/>
</dbReference>
<dbReference type="GO" id="GO:0016020">
    <property type="term" value="C:membrane"/>
    <property type="evidence" value="ECO:0007669"/>
    <property type="project" value="TreeGrafter"/>
</dbReference>
<evidence type="ECO:0000313" key="5">
    <source>
        <dbReference type="EMBL" id="MUH71839.1"/>
    </source>
</evidence>
<proteinExistence type="inferred from homology"/>
<evidence type="ECO:0000313" key="6">
    <source>
        <dbReference type="Proteomes" id="UP000439994"/>
    </source>
</evidence>
<sequence length="193" mass="20678">MSQPFVLVLFYSRHGSVLNLAKSIAKGIEQAGVEARIRTVIDSDDHCSDYPAVDTDDVKNCIGLAMGSPCHFGMMSSSLKKFWETTSNHWISGELIDKPAAVFTSSSSLHGGNESTLLSMSLPLLHHGMMLLGVPYSEPELHKTESGGTPYGASHVSGLSLSNELSQSEKRIAVALGTRLANTAKLMNTNQAT</sequence>
<dbReference type="RefSeq" id="WP_155694975.1">
    <property type="nucleotide sequence ID" value="NZ_WOCD01000003.1"/>
</dbReference>
<comment type="caution">
    <text evidence="5">The sequence shown here is derived from an EMBL/GenBank/DDBJ whole genome shotgun (WGS) entry which is preliminary data.</text>
</comment>
<dbReference type="PROSITE" id="PS50902">
    <property type="entry name" value="FLAVODOXIN_LIKE"/>
    <property type="match status" value="1"/>
</dbReference>
<keyword evidence="3" id="KW-0288">FMN</keyword>
<feature type="domain" description="Flavodoxin-like" evidence="4">
    <location>
        <begin position="6"/>
        <end position="181"/>
    </location>
</feature>
<dbReference type="Proteomes" id="UP000439994">
    <property type="component" value="Unassembled WGS sequence"/>
</dbReference>
<dbReference type="GO" id="GO:0003955">
    <property type="term" value="F:NAD(P)H dehydrogenase (quinone) activity"/>
    <property type="evidence" value="ECO:0007669"/>
    <property type="project" value="TreeGrafter"/>
</dbReference>
<reference evidence="5 6" key="1">
    <citation type="submission" date="2019-11" db="EMBL/GenBank/DDBJ databases">
        <title>P. haliotis isolates from Z. marina roots.</title>
        <authorList>
            <person name="Cohen M."/>
            <person name="Jospin G."/>
            <person name="Eisen J.A."/>
            <person name="Coil D.A."/>
        </authorList>
    </citation>
    <scope>NUCLEOTIDE SEQUENCE [LARGE SCALE GENOMIC DNA]</scope>
    <source>
        <strain evidence="5 6">UCD-MCMsp1aY</strain>
    </source>
</reference>
<dbReference type="InterPro" id="IPR005025">
    <property type="entry name" value="FMN_Rdtase-like_dom"/>
</dbReference>
<dbReference type="FunFam" id="3.40.50.360:FF:000001">
    <property type="entry name" value="NAD(P)H dehydrogenase (Quinone) FQR1-like"/>
    <property type="match status" value="1"/>
</dbReference>
<dbReference type="InterPro" id="IPR008254">
    <property type="entry name" value="Flavodoxin/NO_synth"/>
</dbReference>
<dbReference type="PANTHER" id="PTHR30546">
    <property type="entry name" value="FLAVODOXIN-RELATED PROTEIN WRBA-RELATED"/>
    <property type="match status" value="1"/>
</dbReference>
<keyword evidence="2" id="KW-0285">Flavoprotein</keyword>
<dbReference type="Gene3D" id="3.40.50.360">
    <property type="match status" value="1"/>
</dbReference>
<dbReference type="EMBL" id="WOCD01000003">
    <property type="protein sequence ID" value="MUH71839.1"/>
    <property type="molecule type" value="Genomic_DNA"/>
</dbReference>
<accession>A0A6N8F8V7</accession>
<keyword evidence="6" id="KW-1185">Reference proteome</keyword>
<dbReference type="GO" id="GO:0010181">
    <property type="term" value="F:FMN binding"/>
    <property type="evidence" value="ECO:0007669"/>
    <property type="project" value="InterPro"/>
</dbReference>
<evidence type="ECO:0000256" key="2">
    <source>
        <dbReference type="ARBA" id="ARBA00022630"/>
    </source>
</evidence>
<dbReference type="AlphaFoldDB" id="A0A6N8F8V7"/>
<dbReference type="Pfam" id="PF03358">
    <property type="entry name" value="FMN_red"/>
    <property type="match status" value="1"/>
</dbReference>
<evidence type="ECO:0000259" key="4">
    <source>
        <dbReference type="PROSITE" id="PS50902"/>
    </source>
</evidence>
<protein>
    <submittedName>
        <fullName evidence="5">Transcriptional regulator</fullName>
    </submittedName>
</protein>